<protein>
    <recommendedName>
        <fullName evidence="2">DUF4097 domain-containing protein</fullName>
    </recommendedName>
</protein>
<organism evidence="3 4">
    <name type="scientific">Pseudoalteromonas piratica</name>
    <dbReference type="NCBI Taxonomy" id="1348114"/>
    <lineage>
        <taxon>Bacteria</taxon>
        <taxon>Pseudomonadati</taxon>
        <taxon>Pseudomonadota</taxon>
        <taxon>Gammaproteobacteria</taxon>
        <taxon>Alteromonadales</taxon>
        <taxon>Pseudoalteromonadaceae</taxon>
        <taxon>Pseudoalteromonas</taxon>
    </lineage>
</organism>
<feature type="signal peptide" evidence="1">
    <location>
        <begin position="1"/>
        <end position="18"/>
    </location>
</feature>
<sequence>MKLLAIACTSLLSFSLLAGELVDKTIDVPENNKIFIENDQGKIIVKGWDKQQMQVSGTLDDRAKGYTFRNRQGGRTEFIVEMPNRYQNKNSKGSNLTIYVPQTNLVNIESVNADMDIEALNNGLVLDTVNGDVDVVNVSGRISLDTVNGDIKSANLNGRIHIETVNGDVNDANSQGEIRFEAVNGDLRSTTKSQDVRIETVNGDVEINAETIKNLDITTVGGEVEVKMEQLASGANIQAESVNGDIVLKLPQGLSAEIEVNAHAGGKIRNSLSNDKVKKAKYGPSSSLEFQLKDGDVDIEIDTVNGRIELKYN</sequence>
<dbReference type="KEGG" id="pseo:OM33_00465"/>
<dbReference type="OrthoDB" id="6194490at2"/>
<dbReference type="STRING" id="1348114.OM33_00465"/>
<evidence type="ECO:0000313" key="3">
    <source>
        <dbReference type="EMBL" id="AIY63805.1"/>
    </source>
</evidence>
<dbReference type="HOGENOM" id="CLU_074744_1_0_6"/>
<dbReference type="eggNOG" id="COG3595">
    <property type="taxonomic scope" value="Bacteria"/>
</dbReference>
<dbReference type="RefSeq" id="WP_038637340.1">
    <property type="nucleotide sequence ID" value="NZ_CP009888.1"/>
</dbReference>
<dbReference type="AlphaFoldDB" id="A0A0A7EB06"/>
<proteinExistence type="predicted"/>
<dbReference type="Pfam" id="PF13349">
    <property type="entry name" value="DUF4097"/>
    <property type="match status" value="1"/>
</dbReference>
<name>A0A0A7EB06_9GAMM</name>
<dbReference type="Proteomes" id="UP000030341">
    <property type="component" value="Chromosome 1"/>
</dbReference>
<evidence type="ECO:0000313" key="4">
    <source>
        <dbReference type="Proteomes" id="UP000030341"/>
    </source>
</evidence>
<gene>
    <name evidence="3" type="ORF">OM33_00465</name>
</gene>
<feature type="domain" description="DUF4097" evidence="2">
    <location>
        <begin position="32"/>
        <end position="310"/>
    </location>
</feature>
<evidence type="ECO:0000256" key="1">
    <source>
        <dbReference type="SAM" id="SignalP"/>
    </source>
</evidence>
<evidence type="ECO:0000259" key="2">
    <source>
        <dbReference type="Pfam" id="PF13349"/>
    </source>
</evidence>
<keyword evidence="4" id="KW-1185">Reference proteome</keyword>
<dbReference type="EMBL" id="CP009888">
    <property type="protein sequence ID" value="AIY63805.1"/>
    <property type="molecule type" value="Genomic_DNA"/>
</dbReference>
<keyword evidence="1" id="KW-0732">Signal</keyword>
<reference evidence="3 4" key="1">
    <citation type="submission" date="2014-11" db="EMBL/GenBank/DDBJ databases">
        <title>Complete Genome Sequence of Pseudoalteromonas sp. Strain OCN003 Isolated from Kaneohe Bay, Oahu, Hawaii.</title>
        <authorList>
            <person name="Beurmann S."/>
            <person name="Videau P."/>
            <person name="Ushijima B."/>
            <person name="Smith A.M."/>
            <person name="Aeby G.S."/>
            <person name="Callahan S.M."/>
            <person name="Belcaid M."/>
        </authorList>
    </citation>
    <scope>NUCLEOTIDE SEQUENCE [LARGE SCALE GENOMIC DNA]</scope>
    <source>
        <strain evidence="3 4">OCN003</strain>
    </source>
</reference>
<dbReference type="InterPro" id="IPR025164">
    <property type="entry name" value="Toastrack_DUF4097"/>
</dbReference>
<feature type="chain" id="PRO_5002026632" description="DUF4097 domain-containing protein" evidence="1">
    <location>
        <begin position="19"/>
        <end position="313"/>
    </location>
</feature>
<accession>A0A0A7EB06</accession>